<feature type="domain" description="Type VII secretion system protein EccE" evidence="7">
    <location>
        <begin position="182"/>
        <end position="277"/>
    </location>
</feature>
<protein>
    <submittedName>
        <fullName evidence="8">ESX-1 secretion system protein EccE1</fullName>
    </submittedName>
</protein>
<keyword evidence="9" id="KW-1185">Reference proteome</keyword>
<gene>
    <name evidence="8" type="primary">eccE1</name>
    <name evidence="8" type="ORF">A3Q41_03195</name>
</gene>
<evidence type="ECO:0000313" key="9">
    <source>
        <dbReference type="Proteomes" id="UP000076038"/>
    </source>
</evidence>
<dbReference type="InterPro" id="IPR050051">
    <property type="entry name" value="EccE_dom"/>
</dbReference>
<dbReference type="GO" id="GO:0005886">
    <property type="term" value="C:plasma membrane"/>
    <property type="evidence" value="ECO:0007669"/>
    <property type="project" value="UniProtKB-SubCell"/>
</dbReference>
<keyword evidence="4" id="KW-0812">Transmembrane</keyword>
<keyword evidence="5" id="KW-1133">Transmembrane helix</keyword>
<evidence type="ECO:0000256" key="2">
    <source>
        <dbReference type="ARBA" id="ARBA00007759"/>
    </source>
</evidence>
<evidence type="ECO:0000256" key="6">
    <source>
        <dbReference type="ARBA" id="ARBA00023136"/>
    </source>
</evidence>
<dbReference type="InterPro" id="IPR021368">
    <property type="entry name" value="T7SS_EccE"/>
</dbReference>
<proteinExistence type="inferred from homology"/>
<evidence type="ECO:0000256" key="4">
    <source>
        <dbReference type="ARBA" id="ARBA00022692"/>
    </source>
</evidence>
<dbReference type="PATRIC" id="fig|1653479.3.peg.3236"/>
<evidence type="ECO:0000256" key="5">
    <source>
        <dbReference type="ARBA" id="ARBA00022989"/>
    </source>
</evidence>
<sequence length="563" mass="60026">MTRSRRRRRTSVVSFAVPTVRGLLAAEITTVTTTLALLAADAPVEWTLTAAATVSLVPFVDFRRTSIAGWLVVALRFGSGRVPAVGVTTEHVDPDGRPVGVHWQRDTVTCTVEIIAPEHVTTVLARTRADTRHTLPIEALTSCFRQHDVEVAAIDIVALGFRTADGSVATDVYEGLIGPLPAVAQRTVWVSVTLDVRANARAMAARGTGRTGAARTAVVAALRIARALESHGLSTRLSTATELRAAALHLSRGVDTDDLTQVWSYAPLPGVASTGYGIDCSTITVEDLSTLWATPSLGTTMSVHLRPTDEPSRVRVRASCRFAAREAISRPDVASLTSMAGRQRDGILAQLPLAVATHSAVMPVGTLSTSALQAWAFPVSGCGQLLGSDTNGNGVAVRIFGANLPRVSIVGELYLAQQLLFRAVAIGARVVVRTDRPHAWGALRDAIGEPERFLVDSDHTRVRPSYDVVVVDFADGSISLDHQSVPGVTVISLTEHEPPHDPAAPGPTRQRFAATLSIVQPRASGDRIRVRSGPIDIELTLVTIPQETAFIGRPRSLRPAVRV</sequence>
<dbReference type="RefSeq" id="WP_048319800.1">
    <property type="nucleotide sequence ID" value="NZ_LFDS01000007.1"/>
</dbReference>
<dbReference type="AlphaFoldDB" id="A0A143QNY7"/>
<evidence type="ECO:0000256" key="1">
    <source>
        <dbReference type="ARBA" id="ARBA00004236"/>
    </source>
</evidence>
<evidence type="ECO:0000313" key="8">
    <source>
        <dbReference type="EMBL" id="AMY24486.1"/>
    </source>
</evidence>
<dbReference type="EMBL" id="CP015220">
    <property type="protein sequence ID" value="AMY24486.1"/>
    <property type="molecule type" value="Genomic_DNA"/>
</dbReference>
<reference evidence="8 9" key="1">
    <citation type="journal article" date="2016" name="Genome Announc.">
        <title>Complete Genome and Plasmid Sequences for Rhodococcus fascians D188 and Draft Sequences for Rhodococcus Isolates PBTS 1 and PBTS 2.</title>
        <authorList>
            <person name="Stamler R.A."/>
            <person name="Vereecke D."/>
            <person name="Zhang Y."/>
            <person name="Schilkey F."/>
            <person name="Devitt N."/>
            <person name="Randall J.J."/>
        </authorList>
    </citation>
    <scope>NUCLEOTIDE SEQUENCE [LARGE SCALE GENOMIC DNA]</scope>
    <source>
        <strain evidence="8 9">PBTS2</strain>
    </source>
</reference>
<reference evidence="9" key="2">
    <citation type="submission" date="2016-04" db="EMBL/GenBank/DDBJ databases">
        <title>Complete Genome and Plasmid Sequences for Rhodococcus fascians D188 and Draft Sequences for Rhodococcus spp. Isolates PBTS 1 and PBTS 2.</title>
        <authorList>
            <person name="Stamer R."/>
            <person name="Vereecke D."/>
            <person name="Zhang Y."/>
            <person name="Schilkey F."/>
            <person name="Devitt N."/>
            <person name="Randall J."/>
        </authorList>
    </citation>
    <scope>NUCLEOTIDE SEQUENCE [LARGE SCALE GENOMIC DNA]</scope>
    <source>
        <strain evidence="9">PBTS2</strain>
    </source>
</reference>
<comment type="similarity">
    <text evidence="2">Belongs to the EccE family.</text>
</comment>
<evidence type="ECO:0000259" key="7">
    <source>
        <dbReference type="Pfam" id="PF11203"/>
    </source>
</evidence>
<keyword evidence="3" id="KW-1003">Cell membrane</keyword>
<dbReference type="KEGG" id="rhs:A3Q41_03195"/>
<evidence type="ECO:0000256" key="3">
    <source>
        <dbReference type="ARBA" id="ARBA00022475"/>
    </source>
</evidence>
<dbReference type="NCBIfam" id="TIGR03923">
    <property type="entry name" value="T7SS_EccE"/>
    <property type="match status" value="1"/>
</dbReference>
<keyword evidence="6" id="KW-0472">Membrane</keyword>
<organism evidence="8 9">
    <name type="scientific">Rhodococcoides fascians</name>
    <name type="common">Rhodococcus fascians</name>
    <dbReference type="NCBI Taxonomy" id="1828"/>
    <lineage>
        <taxon>Bacteria</taxon>
        <taxon>Bacillati</taxon>
        <taxon>Actinomycetota</taxon>
        <taxon>Actinomycetes</taxon>
        <taxon>Mycobacteriales</taxon>
        <taxon>Nocardiaceae</taxon>
        <taxon>Rhodococcoides</taxon>
    </lineage>
</organism>
<dbReference type="Pfam" id="PF11203">
    <property type="entry name" value="EccE"/>
    <property type="match status" value="1"/>
</dbReference>
<name>A0A143QNY7_RHOFA</name>
<accession>A0A143QNY7</accession>
<dbReference type="Proteomes" id="UP000076038">
    <property type="component" value="Chromosome"/>
</dbReference>
<comment type="subcellular location">
    <subcellularLocation>
        <location evidence="1">Cell membrane</location>
    </subcellularLocation>
</comment>